<dbReference type="SUPFAM" id="SSF53335">
    <property type="entry name" value="S-adenosyl-L-methionine-dependent methyltransferases"/>
    <property type="match status" value="1"/>
</dbReference>
<organism evidence="3 4">
    <name type="scientific">Janibacter limosus</name>
    <dbReference type="NCBI Taxonomy" id="53458"/>
    <lineage>
        <taxon>Bacteria</taxon>
        <taxon>Bacillati</taxon>
        <taxon>Actinomycetota</taxon>
        <taxon>Actinomycetes</taxon>
        <taxon>Micrococcales</taxon>
        <taxon>Intrasporangiaceae</taxon>
        <taxon>Janibacter</taxon>
    </lineage>
</organism>
<dbReference type="GO" id="GO:0008168">
    <property type="term" value="F:methyltransferase activity"/>
    <property type="evidence" value="ECO:0007669"/>
    <property type="project" value="UniProtKB-KW"/>
</dbReference>
<name>A0A4P6MQS6_9MICO</name>
<keyword evidence="4" id="KW-1185">Reference proteome</keyword>
<evidence type="ECO:0000256" key="2">
    <source>
        <dbReference type="ARBA" id="ARBA00022679"/>
    </source>
</evidence>
<dbReference type="GO" id="GO:0032259">
    <property type="term" value="P:methylation"/>
    <property type="evidence" value="ECO:0007669"/>
    <property type="project" value="UniProtKB-KW"/>
</dbReference>
<dbReference type="Proteomes" id="UP000290408">
    <property type="component" value="Chromosome"/>
</dbReference>
<dbReference type="InterPro" id="IPR029063">
    <property type="entry name" value="SAM-dependent_MTases_sf"/>
</dbReference>
<dbReference type="KEGG" id="jli:EXU32_01605"/>
<dbReference type="EMBL" id="CP036164">
    <property type="protein sequence ID" value="QBF45076.1"/>
    <property type="molecule type" value="Genomic_DNA"/>
</dbReference>
<dbReference type="OrthoDB" id="4856867at2"/>
<proteinExistence type="predicted"/>
<keyword evidence="2" id="KW-0808">Transferase</keyword>
<reference evidence="3 4" key="1">
    <citation type="submission" date="2019-02" db="EMBL/GenBank/DDBJ databases">
        <title>Genomic data mining of an Antarctic deep-sea actinobacterium, Janibacterlimosus P3-3-X1.</title>
        <authorList>
            <person name="Liao L."/>
            <person name="Chen B."/>
        </authorList>
    </citation>
    <scope>NUCLEOTIDE SEQUENCE [LARGE SCALE GENOMIC DNA]</scope>
    <source>
        <strain evidence="3 4">P3-3-X1</strain>
    </source>
</reference>
<sequence>MVRTWEQAWHDALYGDVGFYRRPEGPAGHFATSAQGPAADVLADALLELARRESLTTIVDVACGRGELLGSLAAQADSAMRLVGVDVVDRPIDLPERVEWVRSPGGTDLPDLGSPERALVLAHEWLDVVPCPVAQADRHGVLRTVLVDEDGTESLGEPLATEDLRWAQSHWPGPHACGDRVEVGRPRDAAFATLVARTGSGLVVAVDYGHTVAARPRAGTLTGFADGSACLPVPDGSCDVTAHVAMDTLGADGLHTQQDLLRGLGVDGTRPPVALARRDPAGYLAALAAASHASALTGPGAGDFLWALRRVG</sequence>
<dbReference type="InterPro" id="IPR038375">
    <property type="entry name" value="NDUFAF7_sf"/>
</dbReference>
<evidence type="ECO:0000313" key="4">
    <source>
        <dbReference type="Proteomes" id="UP000290408"/>
    </source>
</evidence>
<evidence type="ECO:0000256" key="1">
    <source>
        <dbReference type="ARBA" id="ARBA00022603"/>
    </source>
</evidence>
<gene>
    <name evidence="3" type="ORF">EXU32_01605</name>
</gene>
<accession>A0A4P6MQS6</accession>
<dbReference type="InterPro" id="IPR003788">
    <property type="entry name" value="NDUFAF7"/>
</dbReference>
<dbReference type="RefSeq" id="WP_130628321.1">
    <property type="nucleotide sequence ID" value="NZ_CP036164.1"/>
</dbReference>
<protein>
    <recommendedName>
        <fullName evidence="5">SAM-dependent methyltransferase</fullName>
    </recommendedName>
</protein>
<dbReference type="Pfam" id="PF02636">
    <property type="entry name" value="Methyltransf_28"/>
    <property type="match status" value="1"/>
</dbReference>
<evidence type="ECO:0000313" key="3">
    <source>
        <dbReference type="EMBL" id="QBF45076.1"/>
    </source>
</evidence>
<dbReference type="Gene3D" id="3.40.50.12710">
    <property type="match status" value="1"/>
</dbReference>
<keyword evidence="1" id="KW-0489">Methyltransferase</keyword>
<dbReference type="AlphaFoldDB" id="A0A4P6MQS6"/>
<evidence type="ECO:0008006" key="5">
    <source>
        <dbReference type="Google" id="ProtNLM"/>
    </source>
</evidence>